<dbReference type="GO" id="GO:0031966">
    <property type="term" value="C:mitochondrial membrane"/>
    <property type="evidence" value="ECO:0007669"/>
    <property type="project" value="UniProtKB-SubCell"/>
</dbReference>
<feature type="repeat" description="Solcar" evidence="9">
    <location>
        <begin position="105"/>
        <end position="192"/>
    </location>
</feature>
<dbReference type="PROSITE" id="PS50920">
    <property type="entry name" value="SOLCAR"/>
    <property type="match status" value="2"/>
</dbReference>
<dbReference type="InterPro" id="IPR018108">
    <property type="entry name" value="MCP_transmembrane"/>
</dbReference>
<dbReference type="PANTHER" id="PTHR45624">
    <property type="entry name" value="MITOCHONDRIAL BASIC AMINO ACIDS TRANSPORTER-RELATED"/>
    <property type="match status" value="1"/>
</dbReference>
<feature type="repeat" description="Solcar" evidence="9">
    <location>
        <begin position="7"/>
        <end position="95"/>
    </location>
</feature>
<comment type="caution">
    <text evidence="11">The sequence shown here is derived from an EMBL/GenBank/DDBJ whole genome shotgun (WGS) entry which is preliminary data.</text>
</comment>
<evidence type="ECO:0000313" key="11">
    <source>
        <dbReference type="EMBL" id="KAF7728063.1"/>
    </source>
</evidence>
<evidence type="ECO:0000256" key="3">
    <source>
        <dbReference type="ARBA" id="ARBA00022448"/>
    </source>
</evidence>
<evidence type="ECO:0000256" key="4">
    <source>
        <dbReference type="ARBA" id="ARBA00022692"/>
    </source>
</evidence>
<accession>A0A8H7BN58</accession>
<dbReference type="Pfam" id="PF00153">
    <property type="entry name" value="Mito_carr"/>
    <property type="match status" value="2"/>
</dbReference>
<evidence type="ECO:0000256" key="1">
    <source>
        <dbReference type="ARBA" id="ARBA00004225"/>
    </source>
</evidence>
<comment type="subcellular location">
    <subcellularLocation>
        <location evidence="1">Mitochondrion membrane</location>
        <topology evidence="1">Multi-pass membrane protein</topology>
    </subcellularLocation>
</comment>
<dbReference type="OrthoDB" id="193856at2759"/>
<evidence type="ECO:0000256" key="8">
    <source>
        <dbReference type="ARBA" id="ARBA00023136"/>
    </source>
</evidence>
<dbReference type="GO" id="GO:0000064">
    <property type="term" value="F:L-ornithine transmembrane transporter activity"/>
    <property type="evidence" value="ECO:0007669"/>
    <property type="project" value="TreeGrafter"/>
</dbReference>
<name>A0A8H7BN58_9FUNG</name>
<keyword evidence="5" id="KW-0677">Repeat</keyword>
<dbReference type="InterPro" id="IPR023395">
    <property type="entry name" value="MCP_dom_sf"/>
</dbReference>
<evidence type="ECO:0000256" key="9">
    <source>
        <dbReference type="PROSITE-ProRule" id="PRU00282"/>
    </source>
</evidence>
<evidence type="ECO:0000313" key="12">
    <source>
        <dbReference type="Proteomes" id="UP000605846"/>
    </source>
</evidence>
<keyword evidence="7" id="KW-0496">Mitochondrion</keyword>
<dbReference type="SUPFAM" id="SSF103506">
    <property type="entry name" value="Mitochondrial carrier"/>
    <property type="match status" value="1"/>
</dbReference>
<evidence type="ECO:0000256" key="7">
    <source>
        <dbReference type="ARBA" id="ARBA00023128"/>
    </source>
</evidence>
<keyword evidence="6" id="KW-1133">Transmembrane helix</keyword>
<protein>
    <submittedName>
        <fullName evidence="11">Uncharacterized protein</fullName>
    </submittedName>
</protein>
<dbReference type="Gene3D" id="1.50.40.10">
    <property type="entry name" value="Mitochondrial carrier domain"/>
    <property type="match status" value="1"/>
</dbReference>
<evidence type="ECO:0000256" key="6">
    <source>
        <dbReference type="ARBA" id="ARBA00022989"/>
    </source>
</evidence>
<reference evidence="11" key="1">
    <citation type="submission" date="2020-01" db="EMBL/GenBank/DDBJ databases">
        <title>Genome Sequencing of Three Apophysomyces-Like Fungal Strains Confirms a Novel Fungal Genus in the Mucoromycota with divergent Burkholderia-like Endosymbiotic Bacteria.</title>
        <authorList>
            <person name="Stajich J.E."/>
            <person name="Macias A.M."/>
            <person name="Carter-House D."/>
            <person name="Lovett B."/>
            <person name="Kasson L.R."/>
            <person name="Berry K."/>
            <person name="Grigoriev I."/>
            <person name="Chang Y."/>
            <person name="Spatafora J."/>
            <person name="Kasson M.T."/>
        </authorList>
    </citation>
    <scope>NUCLEOTIDE SEQUENCE</scope>
    <source>
        <strain evidence="11">NRRL A-21654</strain>
    </source>
</reference>
<dbReference type="GO" id="GO:1990575">
    <property type="term" value="P:mitochondrial L-ornithine transmembrane transport"/>
    <property type="evidence" value="ECO:0007669"/>
    <property type="project" value="TreeGrafter"/>
</dbReference>
<dbReference type="EMBL" id="JABAYA010000044">
    <property type="protein sequence ID" value="KAF7728063.1"/>
    <property type="molecule type" value="Genomic_DNA"/>
</dbReference>
<dbReference type="PANTHER" id="PTHR45624:SF57">
    <property type="entry name" value="MITOCHONDRIAL SUBSTRATE CARRIER FAMILY PROTEIN L"/>
    <property type="match status" value="1"/>
</dbReference>
<dbReference type="AlphaFoldDB" id="A0A8H7BN58"/>
<comment type="similarity">
    <text evidence="2 10">Belongs to the mitochondrial carrier (TC 2.A.29) family.</text>
</comment>
<keyword evidence="3 10" id="KW-0813">Transport</keyword>
<dbReference type="Proteomes" id="UP000605846">
    <property type="component" value="Unassembled WGS sequence"/>
</dbReference>
<keyword evidence="12" id="KW-1185">Reference proteome</keyword>
<sequence>MASGVTKLAVGHPFGTNHAEQKHIITDTFLSDTIKIRLQTTGSSENRFKGPLDCLLKTIRKEGPQALYKGATPPLVGWVFMDSIMLGTFHNARLLQQSWNGDKPLSIWQHGLAGLAGGLTVSFVATPVEQVKARLQVQYDTASKVYNGPIDCIRQLVRNNGVPALWMGLLPTMVFRSWFFVFWSSYEVTSRKEEDRAPVD</sequence>
<evidence type="ECO:0000256" key="5">
    <source>
        <dbReference type="ARBA" id="ARBA00022737"/>
    </source>
</evidence>
<gene>
    <name evidence="11" type="ORF">EC973_006700</name>
</gene>
<organism evidence="11 12">
    <name type="scientific">Apophysomyces ossiformis</name>
    <dbReference type="NCBI Taxonomy" id="679940"/>
    <lineage>
        <taxon>Eukaryota</taxon>
        <taxon>Fungi</taxon>
        <taxon>Fungi incertae sedis</taxon>
        <taxon>Mucoromycota</taxon>
        <taxon>Mucoromycotina</taxon>
        <taxon>Mucoromycetes</taxon>
        <taxon>Mucorales</taxon>
        <taxon>Mucorineae</taxon>
        <taxon>Mucoraceae</taxon>
        <taxon>Apophysomyces</taxon>
    </lineage>
</organism>
<keyword evidence="4 9" id="KW-0812">Transmembrane</keyword>
<proteinExistence type="inferred from homology"/>
<dbReference type="InterPro" id="IPR050567">
    <property type="entry name" value="Mitochondrial_Carrier"/>
</dbReference>
<evidence type="ECO:0000256" key="10">
    <source>
        <dbReference type="RuleBase" id="RU000488"/>
    </source>
</evidence>
<keyword evidence="8 9" id="KW-0472">Membrane</keyword>
<evidence type="ECO:0000256" key="2">
    <source>
        <dbReference type="ARBA" id="ARBA00006375"/>
    </source>
</evidence>